<dbReference type="InterPro" id="IPR036388">
    <property type="entry name" value="WH-like_DNA-bd_sf"/>
</dbReference>
<dbReference type="Proteomes" id="UP001199816">
    <property type="component" value="Unassembled WGS sequence"/>
</dbReference>
<dbReference type="RefSeq" id="WP_231008660.1">
    <property type="nucleotide sequence ID" value="NZ_JAJNEC010000008.1"/>
</dbReference>
<proteinExistence type="predicted"/>
<dbReference type="SUPFAM" id="SSF46894">
    <property type="entry name" value="C-terminal effector domain of the bipartite response regulators"/>
    <property type="match status" value="1"/>
</dbReference>
<dbReference type="SUPFAM" id="SSF48452">
    <property type="entry name" value="TPR-like"/>
    <property type="match status" value="1"/>
</dbReference>
<evidence type="ECO:0000313" key="2">
    <source>
        <dbReference type="EMBL" id="MCD2426070.1"/>
    </source>
</evidence>
<gene>
    <name evidence="2" type="ORF">LQ567_25020</name>
</gene>
<evidence type="ECO:0000313" key="3">
    <source>
        <dbReference type="Proteomes" id="UP001199816"/>
    </source>
</evidence>
<reference evidence="2 3" key="1">
    <citation type="submission" date="2021-11" db="EMBL/GenBank/DDBJ databases">
        <title>Genomic of Niabella pedocola.</title>
        <authorList>
            <person name="Wu T."/>
        </authorList>
    </citation>
    <scope>NUCLEOTIDE SEQUENCE [LARGE SCALE GENOMIC DNA]</scope>
    <source>
        <strain evidence="2 3">JCM 31011</strain>
    </source>
</reference>
<accession>A0ABS8PYW3</accession>
<keyword evidence="3" id="KW-1185">Reference proteome</keyword>
<dbReference type="EMBL" id="JAJNEC010000008">
    <property type="protein sequence ID" value="MCD2426070.1"/>
    <property type="molecule type" value="Genomic_DNA"/>
</dbReference>
<comment type="caution">
    <text evidence="2">The sequence shown here is derived from an EMBL/GenBank/DDBJ whole genome shotgun (WGS) entry which is preliminary data.</text>
</comment>
<dbReference type="Gene3D" id="1.25.40.10">
    <property type="entry name" value="Tetratricopeptide repeat domain"/>
    <property type="match status" value="2"/>
</dbReference>
<dbReference type="Gene3D" id="1.10.10.10">
    <property type="entry name" value="Winged helix-like DNA-binding domain superfamily/Winged helix DNA-binding domain"/>
    <property type="match status" value="1"/>
</dbReference>
<dbReference type="InterPro" id="IPR011990">
    <property type="entry name" value="TPR-like_helical_dom_sf"/>
</dbReference>
<keyword evidence="1" id="KW-0812">Transmembrane</keyword>
<dbReference type="Pfam" id="PF13424">
    <property type="entry name" value="TPR_12"/>
    <property type="match status" value="1"/>
</dbReference>
<keyword evidence="1" id="KW-0472">Membrane</keyword>
<sequence length="581" mass="67662">MNPRQLFYFIFFYLFLSIKGFALNVDSCLAPLSSFERIRYISGYIETYNIINTPAFGPFLNQLSAFAKKHKDQLLQAEVEYLIREKPAFEEPDLQKKIALLKQLQETYQKKNDPLHVGASMVAIGQLQFTNEQYAAAFENLLGANEIFKTLGYGRIPAIGKFLHDFALDYFFFQNYEQAILYMRESIKLPKYNSNLDIQRYNTLGMSYLNLNRLDSAYRYLQMAYQRASVYRDSTWMGLSAGNIGEVLYQQGAYQKALNYFLEDYRMNIGGDFPDMQQKICVNLCKVYLQLGYLDSAHSYLLRTRHFFPKPGNGTFGNQQLLEQAKLNYYAVSYQYHLKLKEYRLALLYADSLHRSEKIRDQKYNTLQVEMAAGQRELLQSKMMVQKNKLIYEKQRLAKNMVILSLAVIFIAAALLGLSVYRNKQRRNKQKQLQLSAALERTTHHLKLSELKLNEFALRVQEKSQLVDDLTQKLEKDPGTDHHLLLQLRQSTILTESDWMRFRVLFEQVHSGFLHRLKEKHPEVSPAEIRYLTLAKLHFSTKEMAAALGVSPQSIRTNWYRIRKKLELPESLTAEALVAAI</sequence>
<name>A0ABS8PYW3_9BACT</name>
<keyword evidence="1" id="KW-1133">Transmembrane helix</keyword>
<evidence type="ECO:0000256" key="1">
    <source>
        <dbReference type="SAM" id="Phobius"/>
    </source>
</evidence>
<protein>
    <submittedName>
        <fullName evidence="2">Tetratricopeptide repeat protein</fullName>
    </submittedName>
</protein>
<dbReference type="InterPro" id="IPR016032">
    <property type="entry name" value="Sig_transdc_resp-reg_C-effctor"/>
</dbReference>
<organism evidence="2 3">
    <name type="scientific">Niabella pedocola</name>
    <dbReference type="NCBI Taxonomy" id="1752077"/>
    <lineage>
        <taxon>Bacteria</taxon>
        <taxon>Pseudomonadati</taxon>
        <taxon>Bacteroidota</taxon>
        <taxon>Chitinophagia</taxon>
        <taxon>Chitinophagales</taxon>
        <taxon>Chitinophagaceae</taxon>
        <taxon>Niabella</taxon>
    </lineage>
</organism>
<feature type="transmembrane region" description="Helical" evidence="1">
    <location>
        <begin position="401"/>
        <end position="421"/>
    </location>
</feature>